<proteinExistence type="predicted"/>
<accession>A0A0P9CYP4</accession>
<protein>
    <submittedName>
        <fullName evidence="2">Polyketide cyclase</fullName>
    </submittedName>
</protein>
<comment type="caution">
    <text evidence="2">The sequence shown here is derived from an EMBL/GenBank/DDBJ whole genome shotgun (WGS) entry which is preliminary data.</text>
</comment>
<sequence>MLSIEDRIAIYELIALHGHLVDDGRLDELGQVFADDAVHDLTAFGLGMHRGLGSVRESALALGDANPLGHHVTNTIITAVNDDGVLVRSKGIGVRADGASGTVIYDDLVARRNGEWRIVRRAIMVHRKPLGRE</sequence>
<reference evidence="2 3" key="1">
    <citation type="submission" date="2015-09" db="EMBL/GenBank/DDBJ databases">
        <title>Draft genome sequence of Kouleothrix aurantiaca JCM 19913.</title>
        <authorList>
            <person name="Hemp J."/>
        </authorList>
    </citation>
    <scope>NUCLEOTIDE SEQUENCE [LARGE SCALE GENOMIC DNA]</scope>
    <source>
        <strain evidence="2 3">COM-B</strain>
    </source>
</reference>
<dbReference type="InterPro" id="IPR037401">
    <property type="entry name" value="SnoaL-like"/>
</dbReference>
<evidence type="ECO:0000313" key="2">
    <source>
        <dbReference type="EMBL" id="KPV51567.1"/>
    </source>
</evidence>
<dbReference type="Gene3D" id="3.10.450.50">
    <property type="match status" value="1"/>
</dbReference>
<gene>
    <name evidence="2" type="ORF">SE17_20460</name>
</gene>
<dbReference type="AlphaFoldDB" id="A0A0P9CYP4"/>
<dbReference type="Pfam" id="PF13577">
    <property type="entry name" value="SnoaL_4"/>
    <property type="match status" value="1"/>
</dbReference>
<keyword evidence="3" id="KW-1185">Reference proteome</keyword>
<name>A0A0P9CYP4_9CHLR</name>
<dbReference type="SUPFAM" id="SSF54427">
    <property type="entry name" value="NTF2-like"/>
    <property type="match status" value="1"/>
</dbReference>
<evidence type="ECO:0000313" key="3">
    <source>
        <dbReference type="Proteomes" id="UP000050509"/>
    </source>
</evidence>
<evidence type="ECO:0000259" key="1">
    <source>
        <dbReference type="Pfam" id="PF13577"/>
    </source>
</evidence>
<dbReference type="InterPro" id="IPR032710">
    <property type="entry name" value="NTF2-like_dom_sf"/>
</dbReference>
<organism evidence="2 3">
    <name type="scientific">Kouleothrix aurantiaca</name>
    <dbReference type="NCBI Taxonomy" id="186479"/>
    <lineage>
        <taxon>Bacteria</taxon>
        <taxon>Bacillati</taxon>
        <taxon>Chloroflexota</taxon>
        <taxon>Chloroflexia</taxon>
        <taxon>Chloroflexales</taxon>
        <taxon>Roseiflexineae</taxon>
        <taxon>Roseiflexaceae</taxon>
        <taxon>Kouleothrix</taxon>
    </lineage>
</organism>
<dbReference type="EMBL" id="LJCR01000862">
    <property type="protein sequence ID" value="KPV51567.1"/>
    <property type="molecule type" value="Genomic_DNA"/>
</dbReference>
<dbReference type="Proteomes" id="UP000050509">
    <property type="component" value="Unassembled WGS sequence"/>
</dbReference>
<feature type="domain" description="SnoaL-like" evidence="1">
    <location>
        <begin position="4"/>
        <end position="121"/>
    </location>
</feature>